<gene>
    <name evidence="3" type="primary">rpsF</name>
    <name evidence="4" type="ORF">A3J59_04540</name>
</gene>
<reference evidence="4 5" key="1">
    <citation type="journal article" date="2016" name="Nat. Commun.">
        <title>Thousands of microbial genomes shed light on interconnected biogeochemical processes in an aquifer system.</title>
        <authorList>
            <person name="Anantharaman K."/>
            <person name="Brown C.T."/>
            <person name="Hug L.A."/>
            <person name="Sharon I."/>
            <person name="Castelle C.J."/>
            <person name="Probst A.J."/>
            <person name="Thomas B.C."/>
            <person name="Singh A."/>
            <person name="Wilkins M.J."/>
            <person name="Karaoz U."/>
            <person name="Brodie E.L."/>
            <person name="Williams K.H."/>
            <person name="Hubbard S.S."/>
            <person name="Banfield J.F."/>
        </authorList>
    </citation>
    <scope>NUCLEOTIDE SEQUENCE [LARGE SCALE GENOMIC DNA]</scope>
</reference>
<dbReference type="InterPro" id="IPR035980">
    <property type="entry name" value="Ribosomal_bS6_sf"/>
</dbReference>
<dbReference type="EMBL" id="MHIL01000018">
    <property type="protein sequence ID" value="OGY51466.1"/>
    <property type="molecule type" value="Genomic_DNA"/>
</dbReference>
<dbReference type="GO" id="GO:1990904">
    <property type="term" value="C:ribonucleoprotein complex"/>
    <property type="evidence" value="ECO:0007669"/>
    <property type="project" value="UniProtKB-KW"/>
</dbReference>
<keyword evidence="3 4" id="KW-0689">Ribosomal protein</keyword>
<evidence type="ECO:0000313" key="5">
    <source>
        <dbReference type="Proteomes" id="UP000177310"/>
    </source>
</evidence>
<dbReference type="SUPFAM" id="SSF54995">
    <property type="entry name" value="Ribosomal protein S6"/>
    <property type="match status" value="1"/>
</dbReference>
<keyword evidence="3" id="KW-0687">Ribonucleoprotein</keyword>
<dbReference type="STRING" id="1797542.A3J59_04540"/>
<keyword evidence="3" id="KW-0699">rRNA-binding</keyword>
<dbReference type="AlphaFoldDB" id="A0A1G1YI22"/>
<dbReference type="GO" id="GO:0005737">
    <property type="term" value="C:cytoplasm"/>
    <property type="evidence" value="ECO:0007669"/>
    <property type="project" value="UniProtKB-ARBA"/>
</dbReference>
<dbReference type="GO" id="GO:0005840">
    <property type="term" value="C:ribosome"/>
    <property type="evidence" value="ECO:0007669"/>
    <property type="project" value="UniProtKB-KW"/>
</dbReference>
<evidence type="ECO:0000256" key="1">
    <source>
        <dbReference type="ARBA" id="ARBA00009512"/>
    </source>
</evidence>
<comment type="caution">
    <text evidence="4">The sequence shown here is derived from an EMBL/GenBank/DDBJ whole genome shotgun (WGS) entry which is preliminary data.</text>
</comment>
<dbReference type="CDD" id="cd00473">
    <property type="entry name" value="bS6"/>
    <property type="match status" value="1"/>
</dbReference>
<sequence>MTNHYELLYLMPATQTEEELGPVRDEVKRLITKLGGAITLENSMGKHKLAYPIMHARYGYYLLYEFDLPGEQLKDLNRELGLLPGLLRHQVVRREVSVASLKRRAERTERVAAAAARAHAALPAEAVKPADEKDKIRLEDLDDKLDELLEGDIKMV</sequence>
<dbReference type="PANTHER" id="PTHR21011">
    <property type="entry name" value="MITOCHONDRIAL 28S RIBOSOMAL PROTEIN S6"/>
    <property type="match status" value="1"/>
</dbReference>
<dbReference type="Pfam" id="PF01250">
    <property type="entry name" value="Ribosomal_S6"/>
    <property type="match status" value="1"/>
</dbReference>
<dbReference type="Gene3D" id="3.30.70.60">
    <property type="match status" value="1"/>
</dbReference>
<dbReference type="InterPro" id="IPR000529">
    <property type="entry name" value="Ribosomal_bS6"/>
</dbReference>
<dbReference type="PANTHER" id="PTHR21011:SF1">
    <property type="entry name" value="SMALL RIBOSOMAL SUBUNIT PROTEIN BS6M"/>
    <property type="match status" value="1"/>
</dbReference>
<comment type="function">
    <text evidence="3">Binds together with bS18 to 16S ribosomal RNA.</text>
</comment>
<name>A0A1G1YI22_9BACT</name>
<keyword evidence="3" id="KW-0694">RNA-binding</keyword>
<evidence type="ECO:0000256" key="3">
    <source>
        <dbReference type="HAMAP-Rule" id="MF_00360"/>
    </source>
</evidence>
<dbReference type="GO" id="GO:0006412">
    <property type="term" value="P:translation"/>
    <property type="evidence" value="ECO:0007669"/>
    <property type="project" value="UniProtKB-UniRule"/>
</dbReference>
<accession>A0A1G1YI22</accession>
<organism evidence="4 5">
    <name type="scientific">Candidatus Buchananbacteria bacterium RIFCSPHIGHO2_02_FULL_56_16</name>
    <dbReference type="NCBI Taxonomy" id="1797542"/>
    <lineage>
        <taxon>Bacteria</taxon>
        <taxon>Candidatus Buchananiibacteriota</taxon>
    </lineage>
</organism>
<dbReference type="NCBIfam" id="TIGR00166">
    <property type="entry name" value="S6"/>
    <property type="match status" value="1"/>
</dbReference>
<dbReference type="InterPro" id="IPR020814">
    <property type="entry name" value="Ribosomal_S6_plastid/chlpt"/>
</dbReference>
<dbReference type="GO" id="GO:0070181">
    <property type="term" value="F:small ribosomal subunit rRNA binding"/>
    <property type="evidence" value="ECO:0007669"/>
    <property type="project" value="TreeGrafter"/>
</dbReference>
<proteinExistence type="inferred from homology"/>
<dbReference type="Proteomes" id="UP000177310">
    <property type="component" value="Unassembled WGS sequence"/>
</dbReference>
<protein>
    <recommendedName>
        <fullName evidence="2 3">Small ribosomal subunit protein bS6</fullName>
    </recommendedName>
</protein>
<evidence type="ECO:0000256" key="2">
    <source>
        <dbReference type="ARBA" id="ARBA00035294"/>
    </source>
</evidence>
<dbReference type="InterPro" id="IPR014717">
    <property type="entry name" value="Transl_elong_EF1B/ribsomal_bS6"/>
</dbReference>
<evidence type="ECO:0000313" key="4">
    <source>
        <dbReference type="EMBL" id="OGY51466.1"/>
    </source>
</evidence>
<comment type="similarity">
    <text evidence="1 3">Belongs to the bacterial ribosomal protein bS6 family.</text>
</comment>
<dbReference type="HAMAP" id="MF_00360">
    <property type="entry name" value="Ribosomal_bS6"/>
    <property type="match status" value="1"/>
</dbReference>
<dbReference type="GO" id="GO:0003735">
    <property type="term" value="F:structural constituent of ribosome"/>
    <property type="evidence" value="ECO:0007669"/>
    <property type="project" value="InterPro"/>
</dbReference>